<dbReference type="Proteomes" id="UP001285154">
    <property type="component" value="Unassembled WGS sequence"/>
</dbReference>
<proteinExistence type="predicted"/>
<gene>
    <name evidence="2" type="ORF">RFM42_29625</name>
</gene>
<feature type="chain" id="PRO_5045451225" evidence="1">
    <location>
        <begin position="23"/>
        <end position="246"/>
    </location>
</feature>
<name>A0ABU5ABX5_9HYPH</name>
<protein>
    <submittedName>
        <fullName evidence="2">DUF1353 domain-containing protein</fullName>
    </submittedName>
</protein>
<feature type="signal peptide" evidence="1">
    <location>
        <begin position="1"/>
        <end position="22"/>
    </location>
</feature>
<dbReference type="EMBL" id="JAVIIQ010000017">
    <property type="protein sequence ID" value="MDX8535185.1"/>
    <property type="molecule type" value="Genomic_DNA"/>
</dbReference>
<sequence>MHIALMFASPLLSLALVATAQAEGHFTGNLTFHPVGCEKVRECYLDETFHYVDSKGGDWEAQKDDKTDGASIPDWAQRIVGYPFDPSFIRAAVIHDHYCDRHVRSMLQTHWVFYDGLLASHVSPAKAKIMYAAILIGGPKWIDLIPGKPCKQGATCIQRVSKVQLPSEAYVTTAEDAHSVIARGPQYDEPQVRAAIEEIRRKIELNPEAVSEDDILAEARKLPQNQFFFDNIDGVVINPPQNDVRQ</sequence>
<accession>A0ABU5ABX5</accession>
<dbReference type="Pfam" id="PF07087">
    <property type="entry name" value="DUF1353"/>
    <property type="match status" value="1"/>
</dbReference>
<dbReference type="InterPro" id="IPR010767">
    <property type="entry name" value="Phage_CGC-2007_Cje0229"/>
</dbReference>
<evidence type="ECO:0000256" key="1">
    <source>
        <dbReference type="SAM" id="SignalP"/>
    </source>
</evidence>
<keyword evidence="1" id="KW-0732">Signal</keyword>
<comment type="caution">
    <text evidence="2">The sequence shown here is derived from an EMBL/GenBank/DDBJ whole genome shotgun (WGS) entry which is preliminary data.</text>
</comment>
<evidence type="ECO:0000313" key="2">
    <source>
        <dbReference type="EMBL" id="MDX8535185.1"/>
    </source>
</evidence>
<organism evidence="2 3">
    <name type="scientific">Mesorhizobium vachelliae</name>
    <dbReference type="NCBI Taxonomy" id="3072309"/>
    <lineage>
        <taxon>Bacteria</taxon>
        <taxon>Pseudomonadati</taxon>
        <taxon>Pseudomonadota</taxon>
        <taxon>Alphaproteobacteria</taxon>
        <taxon>Hyphomicrobiales</taxon>
        <taxon>Phyllobacteriaceae</taxon>
        <taxon>Mesorhizobium</taxon>
    </lineage>
</organism>
<keyword evidence="3" id="KW-1185">Reference proteome</keyword>
<dbReference type="RefSeq" id="WP_320252841.1">
    <property type="nucleotide sequence ID" value="NZ_JAVIIQ010000017.1"/>
</dbReference>
<reference evidence="2 3" key="1">
    <citation type="submission" date="2023-08" db="EMBL/GenBank/DDBJ databases">
        <title>Implementing the SeqCode for naming new Mesorhizobium species isolated from Vachellia karroo root nodules.</title>
        <authorList>
            <person name="Van Lill M."/>
        </authorList>
    </citation>
    <scope>NUCLEOTIDE SEQUENCE [LARGE SCALE GENOMIC DNA]</scope>
    <source>
        <strain evidence="2 3">VK25D</strain>
    </source>
</reference>
<evidence type="ECO:0000313" key="3">
    <source>
        <dbReference type="Proteomes" id="UP001285154"/>
    </source>
</evidence>